<gene>
    <name evidence="2" type="ORF">TRIVIDRAFT_70971</name>
</gene>
<protein>
    <recommendedName>
        <fullName evidence="4">DAPG hydrolase PhiG domain-containing protein</fullName>
    </recommendedName>
</protein>
<dbReference type="AlphaFoldDB" id="G9MU64"/>
<dbReference type="eggNOG" id="ENOG502T8YB">
    <property type="taxonomic scope" value="Eukaryota"/>
</dbReference>
<organism evidence="2 3">
    <name type="scientific">Hypocrea virens (strain Gv29-8 / FGSC 10586)</name>
    <name type="common">Gliocladium virens</name>
    <name type="synonym">Trichoderma virens</name>
    <dbReference type="NCBI Taxonomy" id="413071"/>
    <lineage>
        <taxon>Eukaryota</taxon>
        <taxon>Fungi</taxon>
        <taxon>Dikarya</taxon>
        <taxon>Ascomycota</taxon>
        <taxon>Pezizomycotina</taxon>
        <taxon>Sordariomycetes</taxon>
        <taxon>Hypocreomycetidae</taxon>
        <taxon>Hypocreales</taxon>
        <taxon>Hypocreaceae</taxon>
        <taxon>Trichoderma</taxon>
    </lineage>
</organism>
<dbReference type="Proteomes" id="UP000007115">
    <property type="component" value="Unassembled WGS sequence"/>
</dbReference>
<dbReference type="HOGENOM" id="CLU_1030863_0_0_1"/>
<reference evidence="2 3" key="1">
    <citation type="journal article" date="2011" name="Genome Biol.">
        <title>Comparative genome sequence analysis underscores mycoparasitism as the ancestral life style of Trichoderma.</title>
        <authorList>
            <person name="Kubicek C.P."/>
            <person name="Herrera-Estrella A."/>
            <person name="Seidl-Seiboth V."/>
            <person name="Martinez D.A."/>
            <person name="Druzhinina I.S."/>
            <person name="Thon M."/>
            <person name="Zeilinger S."/>
            <person name="Casas-Flores S."/>
            <person name="Horwitz B.A."/>
            <person name="Mukherjee P.K."/>
            <person name="Mukherjee M."/>
            <person name="Kredics L."/>
            <person name="Alcaraz L.D."/>
            <person name="Aerts A."/>
            <person name="Antal Z."/>
            <person name="Atanasova L."/>
            <person name="Cervantes-Badillo M.G."/>
            <person name="Challacombe J."/>
            <person name="Chertkov O."/>
            <person name="McCluskey K."/>
            <person name="Coulpier F."/>
            <person name="Deshpande N."/>
            <person name="von Doehren H."/>
            <person name="Ebbole D.J."/>
            <person name="Esquivel-Naranjo E.U."/>
            <person name="Fekete E."/>
            <person name="Flipphi M."/>
            <person name="Glaser F."/>
            <person name="Gomez-Rodriguez E.Y."/>
            <person name="Gruber S."/>
            <person name="Han C."/>
            <person name="Henrissat B."/>
            <person name="Hermosa R."/>
            <person name="Hernandez-Onate M."/>
            <person name="Karaffa L."/>
            <person name="Kosti I."/>
            <person name="Le Crom S."/>
            <person name="Lindquist E."/>
            <person name="Lucas S."/>
            <person name="Luebeck M."/>
            <person name="Luebeck P.S."/>
            <person name="Margeot A."/>
            <person name="Metz B."/>
            <person name="Misra M."/>
            <person name="Nevalainen H."/>
            <person name="Omann M."/>
            <person name="Packer N."/>
            <person name="Perrone G."/>
            <person name="Uresti-Rivera E.E."/>
            <person name="Salamov A."/>
            <person name="Schmoll M."/>
            <person name="Seiboth B."/>
            <person name="Shapiro H."/>
            <person name="Sukno S."/>
            <person name="Tamayo-Ramos J.A."/>
            <person name="Tisch D."/>
            <person name="Wiest A."/>
            <person name="Wilkinson H.H."/>
            <person name="Zhang M."/>
            <person name="Coutinho P.M."/>
            <person name="Kenerley C.M."/>
            <person name="Monte E."/>
            <person name="Baker S.E."/>
            <person name="Grigoriev I.V."/>
        </authorList>
    </citation>
    <scope>NUCLEOTIDE SEQUENCE [LARGE SCALE GENOMIC DNA]</scope>
    <source>
        <strain evidence="3">Gv29-8 / FGSC 10586</strain>
    </source>
</reference>
<dbReference type="VEuPathDB" id="FungiDB:TRIVIDRAFT_70971"/>
<dbReference type="OrthoDB" id="5195167at2759"/>
<keyword evidence="3" id="KW-1185">Reference proteome</keyword>
<evidence type="ECO:0000256" key="1">
    <source>
        <dbReference type="SAM" id="SignalP"/>
    </source>
</evidence>
<feature type="chain" id="PRO_5003523789" description="DAPG hydrolase PhiG domain-containing protein" evidence="1">
    <location>
        <begin position="22"/>
        <end position="268"/>
    </location>
</feature>
<dbReference type="OMA" id="ILVWGCD"/>
<dbReference type="EMBL" id="ABDF02000045">
    <property type="protein sequence ID" value="EHK22017.1"/>
    <property type="molecule type" value="Genomic_DNA"/>
</dbReference>
<dbReference type="RefSeq" id="XP_013956210.1">
    <property type="nucleotide sequence ID" value="XM_014100735.1"/>
</dbReference>
<dbReference type="GeneID" id="25797409"/>
<feature type="signal peptide" evidence="1">
    <location>
        <begin position="1"/>
        <end position="21"/>
    </location>
</feature>
<evidence type="ECO:0008006" key="4">
    <source>
        <dbReference type="Google" id="ProtNLM"/>
    </source>
</evidence>
<accession>G9MU64</accession>
<dbReference type="InParanoid" id="G9MU64"/>
<proteinExistence type="predicted"/>
<evidence type="ECO:0000313" key="3">
    <source>
        <dbReference type="Proteomes" id="UP000007115"/>
    </source>
</evidence>
<evidence type="ECO:0000313" key="2">
    <source>
        <dbReference type="EMBL" id="EHK22017.1"/>
    </source>
</evidence>
<comment type="caution">
    <text evidence="2">The sequence shown here is derived from an EMBL/GenBank/DDBJ whole genome shotgun (WGS) entry which is preliminary data.</text>
</comment>
<keyword evidence="1" id="KW-0732">Signal</keyword>
<sequence>MMFQTTASLLSLGIAIGTAVGTVVSVPSPRDLLDDPCATFRLPPRAVNATFLDQVTVEQPWVEPPFGFGYGKWALAWTSIELYWDWLNMQNEWYPLHSEVKGNLVSDIEPTVIADVNSFQMGDNDTVIITPGTDTPLPGEVYAWNYTIPADIMAETDNTAWVGWGFDFYEQGAPYFVDYDASTTGVLNVSYGISIYSRRERGPSDQTVAEIAKCYDKLGSKDFADLFRSMRRTPTDGRRTHTLSWHGPSAAKEEKRRIYGSITEQLHF</sequence>
<name>G9MU64_HYPVG</name>